<protein>
    <submittedName>
        <fullName evidence="3">EutN/CcmL family microcompartment protein</fullName>
    </submittedName>
</protein>
<dbReference type="PANTHER" id="PTHR36539">
    <property type="entry name" value="ETHANOLAMINE UTILIZATION PROTEIN EUTN"/>
    <property type="match status" value="1"/>
</dbReference>
<dbReference type="EMBL" id="CP121689">
    <property type="protein sequence ID" value="WZL76036.1"/>
    <property type="molecule type" value="Genomic_DNA"/>
</dbReference>
<dbReference type="Pfam" id="PF03319">
    <property type="entry name" value="EutN_CcmL"/>
    <property type="match status" value="1"/>
</dbReference>
<evidence type="ECO:0000256" key="1">
    <source>
        <dbReference type="ARBA" id="ARBA00024322"/>
    </source>
</evidence>
<keyword evidence="2" id="KW-1283">Bacterial microcompartment</keyword>
<dbReference type="CDD" id="cd01614">
    <property type="entry name" value="EutN_CcmL"/>
    <property type="match status" value="1"/>
</dbReference>
<dbReference type="Gene3D" id="2.40.50.220">
    <property type="entry name" value="EutN/Ccml"/>
    <property type="match status" value="1"/>
</dbReference>
<dbReference type="Proteomes" id="UP001461341">
    <property type="component" value="Chromosome"/>
</dbReference>
<comment type="subcellular location">
    <subcellularLocation>
        <location evidence="1">Bacterial microcompartment</location>
    </subcellularLocation>
</comment>
<accession>A0ABZ2YAJ8</accession>
<dbReference type="RefSeq" id="WP_369018191.1">
    <property type="nucleotide sequence ID" value="NZ_CP121689.1"/>
</dbReference>
<dbReference type="PROSITE" id="PS51932">
    <property type="entry name" value="BMV"/>
    <property type="match status" value="1"/>
</dbReference>
<evidence type="ECO:0000313" key="4">
    <source>
        <dbReference type="Proteomes" id="UP001461341"/>
    </source>
</evidence>
<dbReference type="InterPro" id="IPR004992">
    <property type="entry name" value="EutN_CcmL"/>
</dbReference>
<reference evidence="3 4" key="1">
    <citation type="submission" date="2023-03" db="EMBL/GenBank/DDBJ databases">
        <title>Novel Species.</title>
        <authorList>
            <person name="Ma S."/>
        </authorList>
    </citation>
    <scope>NUCLEOTIDE SEQUENCE [LARGE SCALE GENOMIC DNA]</scope>
    <source>
        <strain evidence="3 4">B11</strain>
    </source>
</reference>
<evidence type="ECO:0000313" key="3">
    <source>
        <dbReference type="EMBL" id="WZL76036.1"/>
    </source>
</evidence>
<dbReference type="InterPro" id="IPR036677">
    <property type="entry name" value="EutN_CcmL_sf"/>
</dbReference>
<organism evidence="3 4">
    <name type="scientific">Thermatribacter velox</name>
    <dbReference type="NCBI Taxonomy" id="3039681"/>
    <lineage>
        <taxon>Bacteria</taxon>
        <taxon>Pseudomonadati</taxon>
        <taxon>Atribacterota</taxon>
        <taxon>Atribacteria</taxon>
        <taxon>Atribacterales</taxon>
        <taxon>Thermatribacteraceae</taxon>
        <taxon>Thermatribacter</taxon>
    </lineage>
</organism>
<proteinExistence type="predicted"/>
<name>A0ABZ2YAJ8_9BACT</name>
<dbReference type="PANTHER" id="PTHR36539:SF1">
    <property type="entry name" value="BACTERIAL MICROCOMPARTMENT SHELL VERTEX PROTEIN EUTN"/>
    <property type="match status" value="1"/>
</dbReference>
<evidence type="ECO:0000256" key="2">
    <source>
        <dbReference type="ARBA" id="ARBA00024446"/>
    </source>
</evidence>
<gene>
    <name evidence="3" type="ORF">QBE54_10710</name>
</gene>
<dbReference type="SUPFAM" id="SSF159133">
    <property type="entry name" value="EutN/CcmL-like"/>
    <property type="match status" value="1"/>
</dbReference>
<sequence length="102" mass="11002">MILARVVGTVVSTRKEEKIEGIKFLLLEKIDPSTMKGKGDYIVAMDCVGAGKGEIVFYVTGSSSRMTEITQGKPSDAAIVAIVDEIELEGKLVYQKDAVPSH</sequence>
<keyword evidence="4" id="KW-1185">Reference proteome</keyword>